<feature type="compositionally biased region" description="Polar residues" evidence="6">
    <location>
        <begin position="51"/>
        <end position="61"/>
    </location>
</feature>
<keyword evidence="5" id="KW-0067">ATP-binding</keyword>
<comment type="subcellular location">
    <subcellularLocation>
        <location evidence="1">Host nucleus</location>
    </subcellularLocation>
</comment>
<organism evidence="8">
    <name type="scientific">Periparus ater parvoviridae sp</name>
    <dbReference type="NCBI Taxonomy" id="2794527"/>
    <lineage>
        <taxon>Viruses</taxon>
        <taxon>Monodnaviria</taxon>
        <taxon>Shotokuvirae</taxon>
        <taxon>Cossaviricota</taxon>
        <taxon>Quintoviricetes</taxon>
        <taxon>Piccovirales</taxon>
        <taxon>Parvoviridae</taxon>
    </lineage>
</organism>
<evidence type="ECO:0000256" key="3">
    <source>
        <dbReference type="ARBA" id="ARBA00022705"/>
    </source>
</evidence>
<feature type="domain" description="Parvovirus non-structural protein 1 helicase" evidence="7">
    <location>
        <begin position="413"/>
        <end position="524"/>
    </location>
</feature>
<dbReference type="Pfam" id="PF01057">
    <property type="entry name" value="Parvo_NS1"/>
    <property type="match status" value="1"/>
</dbReference>
<evidence type="ECO:0000256" key="6">
    <source>
        <dbReference type="SAM" id="MobiDB-lite"/>
    </source>
</evidence>
<evidence type="ECO:0000256" key="5">
    <source>
        <dbReference type="ARBA" id="ARBA00022840"/>
    </source>
</evidence>
<keyword evidence="3" id="KW-0235">DNA replication</keyword>
<keyword evidence="2" id="KW-1048">Host nucleus</keyword>
<feature type="compositionally biased region" description="Basic and acidic residues" evidence="6">
    <location>
        <begin position="13"/>
        <end position="36"/>
    </location>
</feature>
<reference evidence="8" key="1">
    <citation type="submission" date="2020-09" db="EMBL/GenBank/DDBJ databases">
        <authorList>
            <person name="Dai Z."/>
            <person name="Yang S."/>
            <person name="Zhang W."/>
        </authorList>
    </citation>
    <scope>NUCLEOTIDE SEQUENCE</scope>
    <source>
        <strain evidence="8">Coa130par012</strain>
    </source>
</reference>
<evidence type="ECO:0000256" key="4">
    <source>
        <dbReference type="ARBA" id="ARBA00022741"/>
    </source>
</evidence>
<dbReference type="InterPro" id="IPR001257">
    <property type="entry name" value="Parvovirus_NS1_helicase"/>
</dbReference>
<dbReference type="Gene3D" id="3.40.50.300">
    <property type="entry name" value="P-loop containing nucleotide triphosphate hydrolases"/>
    <property type="match status" value="1"/>
</dbReference>
<reference evidence="8" key="2">
    <citation type="journal article" date="2022" name="Gigascience">
        <title>Parvovirus dark matter in the cloaca of wild birds.</title>
        <authorList>
            <person name="Dai Z."/>
            <person name="Wang H."/>
            <person name="Wu H."/>
            <person name="Zhang Q."/>
            <person name="Ji L."/>
            <person name="Wang X."/>
            <person name="Shen Q."/>
            <person name="Yang S."/>
            <person name="Ma X."/>
            <person name="Shan T."/>
            <person name="Zhang W."/>
        </authorList>
    </citation>
    <scope>NUCLEOTIDE SEQUENCE</scope>
    <source>
        <strain evidence="8">Coa130par012</strain>
    </source>
</reference>
<dbReference type="GO" id="GO:0042025">
    <property type="term" value="C:host cell nucleus"/>
    <property type="evidence" value="ECO:0007669"/>
    <property type="project" value="UniProtKB-SubCell"/>
</dbReference>
<sequence length="575" mass="66064">MCEQPFGVGENDWYEKFNSDSENECDKESSFRESRRSTRRNAFSSDDESSGETIGSVSSVKSMEEGSSVGSFLQSDSGSSSRRRLSAGILEHLGKRIGRQQTLYDDFWKRYSGERKYFGRKIVSSIVDCPTSGHFKKIFPKLISNLSSRHFVTIGWHEKNCFSTNGPHIHVHHDCNWNSERCKCIKFPVRPRLRTQHSTGEGTAIYVNSVLEYYQKDERRINYVKIGKFDRTLAVPNQSLQYAGSHWSSLHGAIEASEGIGTDFDGPHEPHGSQIAKLNNGAGRADDFKRSCRKAVPGQLKKFILDHPTFPASNVMECKQWNQSEYSNLLTSDKVWQRAIQGVNLKYMLMSYDDYVNYYAMVKEENLIFATKKIPFNDYYFDIDESLLRIEEILDFQLNDNNMNPDAIPEFFQNVYDIVECKLPKKNTMYVVGAPSSGKNYIFDSLMTFFLNIGVVANFNSTCAFPLNDCKMRRLIFWNEPILEPAAHEALKMLTGGDPCPSRVKYGADYIIPRTPVFILSNKDKFKPQSNLAFGERFISYINWSTLPWEKVNKKPHPFVWVKAFNKYQCGEKYK</sequence>
<evidence type="ECO:0000256" key="1">
    <source>
        <dbReference type="ARBA" id="ARBA00004147"/>
    </source>
</evidence>
<dbReference type="InterPro" id="IPR027417">
    <property type="entry name" value="P-loop_NTPase"/>
</dbReference>
<accession>A0A8A4XD77</accession>
<dbReference type="GO" id="GO:0005524">
    <property type="term" value="F:ATP binding"/>
    <property type="evidence" value="ECO:0007669"/>
    <property type="project" value="UniProtKB-KW"/>
</dbReference>
<evidence type="ECO:0000256" key="2">
    <source>
        <dbReference type="ARBA" id="ARBA00022562"/>
    </source>
</evidence>
<dbReference type="SUPFAM" id="SSF52540">
    <property type="entry name" value="P-loop containing nucleoside triphosphate hydrolases"/>
    <property type="match status" value="1"/>
</dbReference>
<evidence type="ECO:0000313" key="8">
    <source>
        <dbReference type="EMBL" id="QTE03714.1"/>
    </source>
</evidence>
<protein>
    <submittedName>
        <fullName evidence="8">Nonstructural protein 1</fullName>
    </submittedName>
</protein>
<feature type="region of interest" description="Disordered" evidence="6">
    <location>
        <begin position="1"/>
        <end position="62"/>
    </location>
</feature>
<proteinExistence type="predicted"/>
<keyword evidence="4" id="KW-0547">Nucleotide-binding</keyword>
<dbReference type="GO" id="GO:0019079">
    <property type="term" value="P:viral genome replication"/>
    <property type="evidence" value="ECO:0007669"/>
    <property type="project" value="InterPro"/>
</dbReference>
<dbReference type="GO" id="GO:0006260">
    <property type="term" value="P:DNA replication"/>
    <property type="evidence" value="ECO:0007669"/>
    <property type="project" value="UniProtKB-KW"/>
</dbReference>
<evidence type="ECO:0000259" key="7">
    <source>
        <dbReference type="Pfam" id="PF01057"/>
    </source>
</evidence>
<name>A0A8A4XD77_9VIRU</name>
<dbReference type="EMBL" id="MW046347">
    <property type="protein sequence ID" value="QTE03714.1"/>
    <property type="molecule type" value="Genomic_DNA"/>
</dbReference>